<protein>
    <recommendedName>
        <fullName evidence="3">histidine kinase</fullName>
        <ecNumber evidence="3">2.7.13.3</ecNumber>
    </recommendedName>
</protein>
<keyword evidence="18" id="KW-1185">Reference proteome</keyword>
<dbReference type="Gene3D" id="1.10.287.130">
    <property type="match status" value="1"/>
</dbReference>
<gene>
    <name evidence="17" type="ordered locus">Snas_5938</name>
</gene>
<keyword evidence="14" id="KW-0472">Membrane</keyword>
<dbReference type="RefSeq" id="WP_013021136.1">
    <property type="nucleotide sequence ID" value="NC_013947.1"/>
</dbReference>
<dbReference type="EC" id="2.7.13.3" evidence="3"/>
<dbReference type="HOGENOM" id="CLU_000445_89_3_11"/>
<dbReference type="PROSITE" id="PS50109">
    <property type="entry name" value="HIS_KIN"/>
    <property type="match status" value="1"/>
</dbReference>
<feature type="transmembrane region" description="Helical" evidence="14">
    <location>
        <begin position="12"/>
        <end position="37"/>
    </location>
</feature>
<evidence type="ECO:0000256" key="7">
    <source>
        <dbReference type="ARBA" id="ARBA00022692"/>
    </source>
</evidence>
<dbReference type="InterPro" id="IPR004358">
    <property type="entry name" value="Sig_transdc_His_kin-like_C"/>
</dbReference>
<dbReference type="InterPro" id="IPR003660">
    <property type="entry name" value="HAMP_dom"/>
</dbReference>
<proteinExistence type="predicted"/>
<dbReference type="Pfam" id="PF02518">
    <property type="entry name" value="HATPase_c"/>
    <property type="match status" value="1"/>
</dbReference>
<name>D3Q036_STANL</name>
<evidence type="ECO:0000256" key="6">
    <source>
        <dbReference type="ARBA" id="ARBA00022679"/>
    </source>
</evidence>
<dbReference type="InterPro" id="IPR005467">
    <property type="entry name" value="His_kinase_dom"/>
</dbReference>
<dbReference type="Gene3D" id="3.30.565.10">
    <property type="entry name" value="Histidine kinase-like ATPase, C-terminal domain"/>
    <property type="match status" value="1"/>
</dbReference>
<dbReference type="SUPFAM" id="SSF158472">
    <property type="entry name" value="HAMP domain-like"/>
    <property type="match status" value="1"/>
</dbReference>
<dbReference type="SUPFAM" id="SSF47384">
    <property type="entry name" value="Homodimeric domain of signal transducing histidine kinase"/>
    <property type="match status" value="1"/>
</dbReference>
<sequence>MRIRKPRPTLRLRLTLVYGVMFFIAGLLLLGVTYMLFQEQVANNKYLITMGQKPTPESDGEESTAALDTEVKQEDIPDWALQGGRELRQAAATSLLTYGSVSLLVVGGAAAGFGWLVSGRMLAPLRQVTETAHRIAGAPGADGGLHERIALTGPDDEVKELADSFDSMVERLDRSFAGQRRFVANASHELRTPLTLNRALVELAMHRESASADVKRLGTDLLAINARHEKLIAGLLLLARSEHELAERASVDLADIVSQVVAQQSGHAETAGVTITEKAEAAPTTGDAMLLERLVHNLVENAVRYNLDDGTGRVLVESRTVADRVEVVVVNAGPDIASYDVPALFEPFRRLGGDRVVTAKGAGLGLSIARSVARAHRGEVTASPNPDGGLTVTVNLPRES</sequence>
<evidence type="ECO:0000256" key="13">
    <source>
        <dbReference type="SAM" id="MobiDB-lite"/>
    </source>
</evidence>
<keyword evidence="5" id="KW-0597">Phosphoprotein</keyword>
<feature type="domain" description="HAMP" evidence="16">
    <location>
        <begin position="119"/>
        <end position="177"/>
    </location>
</feature>
<dbReference type="Proteomes" id="UP000000844">
    <property type="component" value="Chromosome"/>
</dbReference>
<evidence type="ECO:0000256" key="3">
    <source>
        <dbReference type="ARBA" id="ARBA00012438"/>
    </source>
</evidence>
<evidence type="ECO:0000259" key="15">
    <source>
        <dbReference type="PROSITE" id="PS50109"/>
    </source>
</evidence>
<dbReference type="Pfam" id="PF00672">
    <property type="entry name" value="HAMP"/>
    <property type="match status" value="1"/>
</dbReference>
<dbReference type="EMBL" id="CP001778">
    <property type="protein sequence ID" value="ADD45565.1"/>
    <property type="molecule type" value="Genomic_DNA"/>
</dbReference>
<evidence type="ECO:0000313" key="17">
    <source>
        <dbReference type="EMBL" id="ADD45565.1"/>
    </source>
</evidence>
<dbReference type="PRINTS" id="PR00344">
    <property type="entry name" value="BCTRLSENSOR"/>
</dbReference>
<organism evidence="17 18">
    <name type="scientific">Stackebrandtia nassauensis (strain DSM 44728 / CIP 108903 / NRRL B-16338 / NBRC 102104 / LLR-40K-21)</name>
    <dbReference type="NCBI Taxonomy" id="446470"/>
    <lineage>
        <taxon>Bacteria</taxon>
        <taxon>Bacillati</taxon>
        <taxon>Actinomycetota</taxon>
        <taxon>Actinomycetes</taxon>
        <taxon>Glycomycetales</taxon>
        <taxon>Glycomycetaceae</taxon>
        <taxon>Stackebrandtia</taxon>
    </lineage>
</organism>
<dbReference type="SMART" id="SM00387">
    <property type="entry name" value="HATPase_c"/>
    <property type="match status" value="1"/>
</dbReference>
<dbReference type="PANTHER" id="PTHR44936:SF10">
    <property type="entry name" value="SENSOR PROTEIN RSTB"/>
    <property type="match status" value="1"/>
</dbReference>
<keyword evidence="7 14" id="KW-0812">Transmembrane</keyword>
<dbReference type="AlphaFoldDB" id="D3Q036"/>
<keyword evidence="9 17" id="KW-0418">Kinase</keyword>
<evidence type="ECO:0000256" key="10">
    <source>
        <dbReference type="ARBA" id="ARBA00022840"/>
    </source>
</evidence>
<dbReference type="InterPro" id="IPR003594">
    <property type="entry name" value="HATPase_dom"/>
</dbReference>
<reference evidence="17 18" key="1">
    <citation type="journal article" date="2009" name="Stand. Genomic Sci.">
        <title>Complete genome sequence of Stackebrandtia nassauensis type strain (LLR-40K-21).</title>
        <authorList>
            <person name="Munk C."/>
            <person name="Lapidus A."/>
            <person name="Copeland A."/>
            <person name="Jando M."/>
            <person name="Mayilraj S."/>
            <person name="Glavina Del Rio T."/>
            <person name="Nolan M."/>
            <person name="Chen F."/>
            <person name="Lucas S."/>
            <person name="Tice H."/>
            <person name="Cheng J.F."/>
            <person name="Han C."/>
            <person name="Detter J.C."/>
            <person name="Bruce D."/>
            <person name="Goodwin L."/>
            <person name="Chain P."/>
            <person name="Pitluck S."/>
            <person name="Goker M."/>
            <person name="Ovchinikova G."/>
            <person name="Pati A."/>
            <person name="Ivanova N."/>
            <person name="Mavromatis K."/>
            <person name="Chen A."/>
            <person name="Palaniappan K."/>
            <person name="Land M."/>
            <person name="Hauser L."/>
            <person name="Chang Y.J."/>
            <person name="Jeffries C.D."/>
            <person name="Bristow J."/>
            <person name="Eisen J.A."/>
            <person name="Markowitz V."/>
            <person name="Hugenholtz P."/>
            <person name="Kyrpides N.C."/>
            <person name="Klenk H.P."/>
        </authorList>
    </citation>
    <scope>NUCLEOTIDE SEQUENCE [LARGE SCALE GENOMIC DNA]</scope>
    <source>
        <strain evidence="18">DSM 44728 / CIP 108903 / NRRL B-16338 / NBRC 102104 / LLR-40K-21</strain>
    </source>
</reference>
<keyword evidence="4" id="KW-1003">Cell membrane</keyword>
<dbReference type="PANTHER" id="PTHR44936">
    <property type="entry name" value="SENSOR PROTEIN CREC"/>
    <property type="match status" value="1"/>
</dbReference>
<evidence type="ECO:0000256" key="11">
    <source>
        <dbReference type="ARBA" id="ARBA00022989"/>
    </source>
</evidence>
<dbReference type="CDD" id="cd06225">
    <property type="entry name" value="HAMP"/>
    <property type="match status" value="1"/>
</dbReference>
<evidence type="ECO:0000256" key="12">
    <source>
        <dbReference type="ARBA" id="ARBA00023012"/>
    </source>
</evidence>
<evidence type="ECO:0000256" key="2">
    <source>
        <dbReference type="ARBA" id="ARBA00004651"/>
    </source>
</evidence>
<dbReference type="GO" id="GO:0005886">
    <property type="term" value="C:plasma membrane"/>
    <property type="evidence" value="ECO:0007669"/>
    <property type="project" value="UniProtKB-SubCell"/>
</dbReference>
<evidence type="ECO:0000256" key="8">
    <source>
        <dbReference type="ARBA" id="ARBA00022741"/>
    </source>
</evidence>
<dbReference type="GO" id="GO:0000155">
    <property type="term" value="F:phosphorelay sensor kinase activity"/>
    <property type="evidence" value="ECO:0007669"/>
    <property type="project" value="InterPro"/>
</dbReference>
<dbReference type="KEGG" id="sna:Snas_5938"/>
<dbReference type="Pfam" id="PF00512">
    <property type="entry name" value="HisKA"/>
    <property type="match status" value="1"/>
</dbReference>
<dbReference type="Gene3D" id="6.10.340.10">
    <property type="match status" value="1"/>
</dbReference>
<evidence type="ECO:0000259" key="16">
    <source>
        <dbReference type="PROSITE" id="PS50885"/>
    </source>
</evidence>
<dbReference type="SMART" id="SM00304">
    <property type="entry name" value="HAMP"/>
    <property type="match status" value="1"/>
</dbReference>
<dbReference type="InterPro" id="IPR036097">
    <property type="entry name" value="HisK_dim/P_sf"/>
</dbReference>
<keyword evidence="12" id="KW-0902">Two-component regulatory system</keyword>
<dbReference type="InterPro" id="IPR003661">
    <property type="entry name" value="HisK_dim/P_dom"/>
</dbReference>
<evidence type="ECO:0000256" key="9">
    <source>
        <dbReference type="ARBA" id="ARBA00022777"/>
    </source>
</evidence>
<keyword evidence="6" id="KW-0808">Transferase</keyword>
<comment type="catalytic activity">
    <reaction evidence="1">
        <text>ATP + protein L-histidine = ADP + protein N-phospho-L-histidine.</text>
        <dbReference type="EC" id="2.7.13.3"/>
    </reaction>
</comment>
<dbReference type="eggNOG" id="COG2205">
    <property type="taxonomic scope" value="Bacteria"/>
</dbReference>
<keyword evidence="10" id="KW-0067">ATP-binding</keyword>
<dbReference type="STRING" id="446470.Snas_5938"/>
<evidence type="ECO:0000313" key="18">
    <source>
        <dbReference type="Proteomes" id="UP000000844"/>
    </source>
</evidence>
<evidence type="ECO:0000256" key="14">
    <source>
        <dbReference type="SAM" id="Phobius"/>
    </source>
</evidence>
<evidence type="ECO:0000256" key="1">
    <source>
        <dbReference type="ARBA" id="ARBA00000085"/>
    </source>
</evidence>
<dbReference type="OrthoDB" id="3224230at2"/>
<dbReference type="InterPro" id="IPR050980">
    <property type="entry name" value="2C_sensor_his_kinase"/>
</dbReference>
<comment type="subcellular location">
    <subcellularLocation>
        <location evidence="2">Cell membrane</location>
        <topology evidence="2">Multi-pass membrane protein</topology>
    </subcellularLocation>
</comment>
<evidence type="ECO:0000256" key="4">
    <source>
        <dbReference type="ARBA" id="ARBA00022475"/>
    </source>
</evidence>
<feature type="domain" description="Histidine kinase" evidence="15">
    <location>
        <begin position="185"/>
        <end position="400"/>
    </location>
</feature>
<dbReference type="InterPro" id="IPR036890">
    <property type="entry name" value="HATPase_C_sf"/>
</dbReference>
<accession>D3Q036</accession>
<dbReference type="SUPFAM" id="SSF55874">
    <property type="entry name" value="ATPase domain of HSP90 chaperone/DNA topoisomerase II/histidine kinase"/>
    <property type="match status" value="1"/>
</dbReference>
<keyword evidence="11 14" id="KW-1133">Transmembrane helix</keyword>
<feature type="region of interest" description="Disordered" evidence="13">
    <location>
        <begin position="379"/>
        <end position="400"/>
    </location>
</feature>
<dbReference type="CDD" id="cd00082">
    <property type="entry name" value="HisKA"/>
    <property type="match status" value="1"/>
</dbReference>
<dbReference type="PROSITE" id="PS50885">
    <property type="entry name" value="HAMP"/>
    <property type="match status" value="1"/>
</dbReference>
<feature type="transmembrane region" description="Helical" evidence="14">
    <location>
        <begin position="95"/>
        <end position="117"/>
    </location>
</feature>
<dbReference type="SMART" id="SM00388">
    <property type="entry name" value="HisKA"/>
    <property type="match status" value="1"/>
</dbReference>
<dbReference type="GO" id="GO:0005524">
    <property type="term" value="F:ATP binding"/>
    <property type="evidence" value="ECO:0007669"/>
    <property type="project" value="UniProtKB-KW"/>
</dbReference>
<keyword evidence="8" id="KW-0547">Nucleotide-binding</keyword>
<evidence type="ECO:0000256" key="5">
    <source>
        <dbReference type="ARBA" id="ARBA00022553"/>
    </source>
</evidence>